<evidence type="ECO:0000313" key="5">
    <source>
        <dbReference type="Proteomes" id="UP000609530"/>
    </source>
</evidence>
<dbReference type="PRINTS" id="PR01299">
    <property type="entry name" value="PYOCIN"/>
</dbReference>
<dbReference type="InterPro" id="IPR000290">
    <property type="entry name" value="Colicin_pyocin"/>
</dbReference>
<evidence type="ECO:0000256" key="3">
    <source>
        <dbReference type="SAM" id="MobiDB-lite"/>
    </source>
</evidence>
<dbReference type="Proteomes" id="UP000609530">
    <property type="component" value="Unassembled WGS sequence"/>
</dbReference>
<evidence type="ECO:0000313" key="4">
    <source>
        <dbReference type="EMBL" id="MBV4489367.1"/>
    </source>
</evidence>
<sequence>MTLKGKLEDYTEDEFLALITELYENRAGRRGTELESFRDRIISNFKKITEHPDGADVLTRPPAGSDKSPQGVINRIKEWRAANGKPGFKPA</sequence>
<protein>
    <submittedName>
        <fullName evidence="4">Bacteriocin immunity protein</fullName>
    </submittedName>
</protein>
<dbReference type="InterPro" id="IPR035900">
    <property type="entry name" value="Colicin_E_sf"/>
</dbReference>
<keyword evidence="5" id="KW-1185">Reference proteome</keyword>
<comment type="caution">
    <text evidence="4">The sequence shown here is derived from an EMBL/GenBank/DDBJ whole genome shotgun (WGS) entry which is preliminary data.</text>
</comment>
<organism evidence="4 5">
    <name type="scientific">Pseudomonas oryzicola</name>
    <dbReference type="NCBI Taxonomy" id="485876"/>
    <lineage>
        <taxon>Bacteria</taxon>
        <taxon>Pseudomonadati</taxon>
        <taxon>Pseudomonadota</taxon>
        <taxon>Gammaproteobacteria</taxon>
        <taxon>Pseudomonadales</taxon>
        <taxon>Pseudomonadaceae</taxon>
        <taxon>Pseudomonas</taxon>
    </lineage>
</organism>
<dbReference type="SUPFAM" id="SSF47345">
    <property type="entry name" value="Colicin E immunity proteins"/>
    <property type="match status" value="1"/>
</dbReference>
<keyword evidence="2" id="KW-0079">Bacteriocin immunity</keyword>
<gene>
    <name evidence="4" type="ORF">HU760_002020</name>
</gene>
<dbReference type="RefSeq" id="WP_170033547.1">
    <property type="nucleotide sequence ID" value="NZ_JABWRZ020000001.1"/>
</dbReference>
<dbReference type="Pfam" id="PF01320">
    <property type="entry name" value="Colicin_Pyocin"/>
    <property type="match status" value="1"/>
</dbReference>
<evidence type="ECO:0000256" key="2">
    <source>
        <dbReference type="ARBA" id="ARBA00023025"/>
    </source>
</evidence>
<dbReference type="CDD" id="cd16363">
    <property type="entry name" value="Col_Im_like"/>
    <property type="match status" value="1"/>
</dbReference>
<proteinExistence type="inferred from homology"/>
<dbReference type="EMBL" id="JABWRZ020000001">
    <property type="protein sequence ID" value="MBV4489367.1"/>
    <property type="molecule type" value="Genomic_DNA"/>
</dbReference>
<reference evidence="4 5" key="1">
    <citation type="journal article" date="2020" name="Microorganisms">
        <title>Reliable Identification of Environmental Pseudomonas Isolates Using the rpoD Gene.</title>
        <authorList>
            <consortium name="The Broad Institute Genome Sequencing Platform"/>
            <person name="Girard L."/>
            <person name="Lood C."/>
            <person name="Rokni-Zadeh H."/>
            <person name="van Noort V."/>
            <person name="Lavigne R."/>
            <person name="De Mot R."/>
        </authorList>
    </citation>
    <scope>NUCLEOTIDE SEQUENCE [LARGE SCALE GENOMIC DNA]</scope>
    <source>
        <strain evidence="4 5">RD9SR1</strain>
    </source>
</reference>
<accession>A0ABS6Q5B0</accession>
<comment type="similarity">
    <text evidence="1">Belongs to the colicins ColE2/ColE8/ColE9 and pyocins S1/S2 family.</text>
</comment>
<feature type="region of interest" description="Disordered" evidence="3">
    <location>
        <begin position="52"/>
        <end position="72"/>
    </location>
</feature>
<dbReference type="Gene3D" id="1.10.1200.20">
    <property type="entry name" value="Colicin E immunity protein"/>
    <property type="match status" value="1"/>
</dbReference>
<name>A0ABS6Q5B0_9PSED</name>
<evidence type="ECO:0000256" key="1">
    <source>
        <dbReference type="ARBA" id="ARBA00009346"/>
    </source>
</evidence>